<feature type="transmembrane region" description="Helical" evidence="5">
    <location>
        <begin position="82"/>
        <end position="99"/>
    </location>
</feature>
<keyword evidence="4 5" id="KW-0472">Membrane</keyword>
<organism evidence="6 7">
    <name type="scientific">Lasiosphaeria ovina</name>
    <dbReference type="NCBI Taxonomy" id="92902"/>
    <lineage>
        <taxon>Eukaryota</taxon>
        <taxon>Fungi</taxon>
        <taxon>Dikarya</taxon>
        <taxon>Ascomycota</taxon>
        <taxon>Pezizomycotina</taxon>
        <taxon>Sordariomycetes</taxon>
        <taxon>Sordariomycetidae</taxon>
        <taxon>Sordariales</taxon>
        <taxon>Lasiosphaeriaceae</taxon>
        <taxon>Lasiosphaeria</taxon>
    </lineage>
</organism>
<evidence type="ECO:0000313" key="7">
    <source>
        <dbReference type="Proteomes" id="UP001287356"/>
    </source>
</evidence>
<feature type="transmembrane region" description="Helical" evidence="5">
    <location>
        <begin position="104"/>
        <end position="129"/>
    </location>
</feature>
<evidence type="ECO:0000256" key="1">
    <source>
        <dbReference type="ARBA" id="ARBA00004141"/>
    </source>
</evidence>
<keyword evidence="7" id="KW-1185">Reference proteome</keyword>
<dbReference type="PANTHER" id="PTHR11785">
    <property type="entry name" value="AMINO ACID TRANSPORTER"/>
    <property type="match status" value="1"/>
</dbReference>
<protein>
    <submittedName>
        <fullName evidence="6">Amino acid permease-domain-containing protein</fullName>
    </submittedName>
</protein>
<keyword evidence="3 5" id="KW-1133">Transmembrane helix</keyword>
<dbReference type="GO" id="GO:0015179">
    <property type="term" value="F:L-amino acid transmembrane transporter activity"/>
    <property type="evidence" value="ECO:0007669"/>
    <property type="project" value="TreeGrafter"/>
</dbReference>
<feature type="transmembrane region" description="Helical" evidence="5">
    <location>
        <begin position="299"/>
        <end position="318"/>
    </location>
</feature>
<feature type="transmembrane region" description="Helical" evidence="5">
    <location>
        <begin position="394"/>
        <end position="416"/>
    </location>
</feature>
<reference evidence="6" key="2">
    <citation type="submission" date="2023-06" db="EMBL/GenBank/DDBJ databases">
        <authorList>
            <consortium name="Lawrence Berkeley National Laboratory"/>
            <person name="Haridas S."/>
            <person name="Hensen N."/>
            <person name="Bonometti L."/>
            <person name="Westerberg I."/>
            <person name="Brannstrom I.O."/>
            <person name="Guillou S."/>
            <person name="Cros-Aarteil S."/>
            <person name="Calhoun S."/>
            <person name="Kuo A."/>
            <person name="Mondo S."/>
            <person name="Pangilinan J."/>
            <person name="Riley R."/>
            <person name="Labutti K."/>
            <person name="Andreopoulos B."/>
            <person name="Lipzen A."/>
            <person name="Chen C."/>
            <person name="Yanf M."/>
            <person name="Daum C."/>
            <person name="Ng V."/>
            <person name="Clum A."/>
            <person name="Steindorff A."/>
            <person name="Ohm R."/>
            <person name="Martin F."/>
            <person name="Silar P."/>
            <person name="Natvig D."/>
            <person name="Lalanne C."/>
            <person name="Gautier V."/>
            <person name="Ament-Velasquez S.L."/>
            <person name="Kruys A."/>
            <person name="Hutchinson M.I."/>
            <person name="Powell A.J."/>
            <person name="Barry K."/>
            <person name="Miller A.N."/>
            <person name="Grigoriev I.V."/>
            <person name="Debuchy R."/>
            <person name="Gladieux P."/>
            <person name="Thoren M.H."/>
            <person name="Johannesson H."/>
        </authorList>
    </citation>
    <scope>NUCLEOTIDE SEQUENCE</scope>
    <source>
        <strain evidence="6">CBS 958.72</strain>
    </source>
</reference>
<dbReference type="Pfam" id="PF13520">
    <property type="entry name" value="AA_permease_2"/>
    <property type="match status" value="1"/>
</dbReference>
<evidence type="ECO:0000256" key="2">
    <source>
        <dbReference type="ARBA" id="ARBA00022692"/>
    </source>
</evidence>
<dbReference type="AlphaFoldDB" id="A0AAE0KBD6"/>
<evidence type="ECO:0000256" key="4">
    <source>
        <dbReference type="ARBA" id="ARBA00023136"/>
    </source>
</evidence>
<dbReference type="PANTHER" id="PTHR11785:SF382">
    <property type="entry name" value="LOW-AFFINITY METHIONINE PERMEASE"/>
    <property type="match status" value="1"/>
</dbReference>
<reference evidence="6" key="1">
    <citation type="journal article" date="2023" name="Mol. Phylogenet. Evol.">
        <title>Genome-scale phylogeny and comparative genomics of the fungal order Sordariales.</title>
        <authorList>
            <person name="Hensen N."/>
            <person name="Bonometti L."/>
            <person name="Westerberg I."/>
            <person name="Brannstrom I.O."/>
            <person name="Guillou S."/>
            <person name="Cros-Aarteil S."/>
            <person name="Calhoun S."/>
            <person name="Haridas S."/>
            <person name="Kuo A."/>
            <person name="Mondo S."/>
            <person name="Pangilinan J."/>
            <person name="Riley R."/>
            <person name="LaButti K."/>
            <person name="Andreopoulos B."/>
            <person name="Lipzen A."/>
            <person name="Chen C."/>
            <person name="Yan M."/>
            <person name="Daum C."/>
            <person name="Ng V."/>
            <person name="Clum A."/>
            <person name="Steindorff A."/>
            <person name="Ohm R.A."/>
            <person name="Martin F."/>
            <person name="Silar P."/>
            <person name="Natvig D.O."/>
            <person name="Lalanne C."/>
            <person name="Gautier V."/>
            <person name="Ament-Velasquez S.L."/>
            <person name="Kruys A."/>
            <person name="Hutchinson M.I."/>
            <person name="Powell A.J."/>
            <person name="Barry K."/>
            <person name="Miller A.N."/>
            <person name="Grigoriev I.V."/>
            <person name="Debuchy R."/>
            <person name="Gladieux P."/>
            <person name="Hiltunen Thoren M."/>
            <person name="Johannesson H."/>
        </authorList>
    </citation>
    <scope>NUCLEOTIDE SEQUENCE</scope>
    <source>
        <strain evidence="6">CBS 958.72</strain>
    </source>
</reference>
<dbReference type="Proteomes" id="UP001287356">
    <property type="component" value="Unassembled WGS sequence"/>
</dbReference>
<dbReference type="EMBL" id="JAULSN010000004">
    <property type="protein sequence ID" value="KAK3372962.1"/>
    <property type="molecule type" value="Genomic_DNA"/>
</dbReference>
<sequence>MAGAAVDPAGNGADGQNLRDEADLVADQAAVQHGGAQVVNFIPRLNNRLSPFTVGCLIMNKTIGCDIFTQPYNVVSVVGNPAAVLLLWIAVALILEYIFKVPDFFISCVYGMTFFIFRNLAGNAIQFGVYMQTAINPNCQEGCMRSGPVVGWALGVLILCALINIITPKGSILINNLFAVLKVSLVIIMIFLGIGWSLKWGALTFAIYPLTGFEQPFYVLAEVRQPKTLFVPTVMSTMALILVLNPLINTSYFCVHPYQGSNISSGPNSLNTTNAAINFFWTISGGRASDGGQGLLRGASVLFALSIFGNLLAVIYTAPRVKQEIAKEGILPKSLFFAPSKDSLLSRLFTRNPADREQEPIAATALHLMFEIILVLSVGLSLAPGEAYNTLTYLYTYVITGILGFLAVVGLLYLKVDAGLKPQTGCRWNQKREYRPMLDPLPCIVAVISLGLVLFGAFAKTSVVVTDAQPGWLKPAVRWCRWSLEVIWWLGIELRQWKGQYQIRRERITYVEAVDDADPVQRAEMMIVEKEYSSQHHWPVDNLLQQGH</sequence>
<evidence type="ECO:0000313" key="6">
    <source>
        <dbReference type="EMBL" id="KAK3372962.1"/>
    </source>
</evidence>
<feature type="transmembrane region" description="Helical" evidence="5">
    <location>
        <begin position="228"/>
        <end position="248"/>
    </location>
</feature>
<feature type="transmembrane region" description="Helical" evidence="5">
    <location>
        <begin position="437"/>
        <end position="459"/>
    </location>
</feature>
<dbReference type="GO" id="GO:0016020">
    <property type="term" value="C:membrane"/>
    <property type="evidence" value="ECO:0007669"/>
    <property type="project" value="UniProtKB-SubCell"/>
</dbReference>
<comment type="caution">
    <text evidence="6">The sequence shown here is derived from an EMBL/GenBank/DDBJ whole genome shotgun (WGS) entry which is preliminary data.</text>
</comment>
<dbReference type="InterPro" id="IPR002293">
    <property type="entry name" value="AA/rel_permease1"/>
</dbReference>
<accession>A0AAE0KBD6</accession>
<evidence type="ECO:0000256" key="3">
    <source>
        <dbReference type="ARBA" id="ARBA00022989"/>
    </source>
</evidence>
<gene>
    <name evidence="6" type="ORF">B0T24DRAFT_702321</name>
</gene>
<feature type="transmembrane region" description="Helical" evidence="5">
    <location>
        <begin position="200"/>
        <end position="221"/>
    </location>
</feature>
<comment type="subcellular location">
    <subcellularLocation>
        <location evidence="1">Membrane</location>
        <topology evidence="1">Multi-pass membrane protein</topology>
    </subcellularLocation>
</comment>
<feature type="transmembrane region" description="Helical" evidence="5">
    <location>
        <begin position="173"/>
        <end position="194"/>
    </location>
</feature>
<proteinExistence type="predicted"/>
<feature type="transmembrane region" description="Helical" evidence="5">
    <location>
        <begin position="149"/>
        <end position="166"/>
    </location>
</feature>
<keyword evidence="2 5" id="KW-0812">Transmembrane</keyword>
<dbReference type="InterPro" id="IPR050598">
    <property type="entry name" value="AminoAcid_Transporter"/>
</dbReference>
<dbReference type="Gene3D" id="1.20.1740.10">
    <property type="entry name" value="Amino acid/polyamine transporter I"/>
    <property type="match status" value="1"/>
</dbReference>
<feature type="transmembrane region" description="Helical" evidence="5">
    <location>
        <begin position="361"/>
        <end position="382"/>
    </location>
</feature>
<evidence type="ECO:0000256" key="5">
    <source>
        <dbReference type="SAM" id="Phobius"/>
    </source>
</evidence>
<name>A0AAE0KBD6_9PEZI</name>